<dbReference type="PANTHER" id="PTHR12760">
    <property type="entry name" value="TETRATRICOPEPTIDE REPEAT PROTEIN"/>
    <property type="match status" value="1"/>
</dbReference>
<keyword evidence="3" id="KW-0256">Endoplasmic reticulum</keyword>
<evidence type="ECO:0000256" key="2">
    <source>
        <dbReference type="ARBA" id="ARBA00022803"/>
    </source>
</evidence>
<evidence type="ECO:0000256" key="1">
    <source>
        <dbReference type="ARBA" id="ARBA00022737"/>
    </source>
</evidence>
<name>A0A9N8DGE2_9STRA</name>
<gene>
    <name evidence="5" type="ORF">SEMRO_139_G064930.2</name>
</gene>
<evidence type="ECO:0000313" key="6">
    <source>
        <dbReference type="Proteomes" id="UP001153069"/>
    </source>
</evidence>
<dbReference type="InterPro" id="IPR011990">
    <property type="entry name" value="TPR-like_helical_dom_sf"/>
</dbReference>
<reference evidence="5" key="1">
    <citation type="submission" date="2020-06" db="EMBL/GenBank/DDBJ databases">
        <authorList>
            <consortium name="Plant Systems Biology data submission"/>
        </authorList>
    </citation>
    <scope>NUCLEOTIDE SEQUENCE</scope>
    <source>
        <strain evidence="5">D6</strain>
    </source>
</reference>
<comment type="subunit">
    <text evidence="3">Component of the ER membrane protein complex (EMC).</text>
</comment>
<evidence type="ECO:0000256" key="3">
    <source>
        <dbReference type="RuleBase" id="RU367091"/>
    </source>
</evidence>
<dbReference type="Gene3D" id="1.25.40.10">
    <property type="entry name" value="Tetratricopeptide repeat domain"/>
    <property type="match status" value="1"/>
</dbReference>
<dbReference type="InterPro" id="IPR039856">
    <property type="entry name" value="EMC2-like"/>
</dbReference>
<dbReference type="InterPro" id="IPR055217">
    <property type="entry name" value="TPR_EMC2"/>
</dbReference>
<dbReference type="OrthoDB" id="124397at2759"/>
<comment type="function">
    <text evidence="3">Part of the endoplasmic reticulum membrane protein complex (EMC) that enables the energy-independent insertion into endoplasmic reticulum membranes of newly synthesized membrane proteins.</text>
</comment>
<sequence length="306" mass="33865">MGPDDDLPTLIQRKDHLNVLRYIRAHQLRKPELVVSHGLELLGNDLTKKSVGGDESARLSALEQVCLAALDLHNHDLADQCLSQLKASQGMESHRFRRLLARCLETAGDLDGATKVYNEMLQANPANLVALQRKYAMLKAQPNKETEAMDALNEYLTQNMADSAGWYEMAKCRMNMADYKGAAYALEEVILSCPLEASLHCELAEVYCTVGGLENLMAARKHMAQSLELDPSNGRAQFGLMVVANAYLLESEKSAKKHHDEHEVAVAKELIKYGGDQLLQAYKGAPMFAAVKTVVEEYQDDSASNE</sequence>
<feature type="domain" description="EMC2 TPR-like" evidence="4">
    <location>
        <begin position="98"/>
        <end position="207"/>
    </location>
</feature>
<proteinExistence type="inferred from homology"/>
<dbReference type="Pfam" id="PF22890">
    <property type="entry name" value="TPR_EMC2"/>
    <property type="match status" value="1"/>
</dbReference>
<dbReference type="Proteomes" id="UP001153069">
    <property type="component" value="Unassembled WGS sequence"/>
</dbReference>
<dbReference type="AlphaFoldDB" id="A0A9N8DGE2"/>
<keyword evidence="1" id="KW-0677">Repeat</keyword>
<comment type="caution">
    <text evidence="5">The sequence shown here is derived from an EMBL/GenBank/DDBJ whole genome shotgun (WGS) entry which is preliminary data.</text>
</comment>
<dbReference type="SUPFAM" id="SSF48452">
    <property type="entry name" value="TPR-like"/>
    <property type="match status" value="1"/>
</dbReference>
<comment type="similarity">
    <text evidence="3">Belongs to the EMC2 family.</text>
</comment>
<comment type="subcellular location">
    <subcellularLocation>
        <location evidence="3">Endoplasmic reticulum membrane</location>
        <topology evidence="3">Peripheral membrane protein</topology>
        <orientation evidence="3">Cytoplasmic side</orientation>
    </subcellularLocation>
</comment>
<dbReference type="EMBL" id="CAICTM010000138">
    <property type="protein sequence ID" value="CAB9502518.1"/>
    <property type="molecule type" value="Genomic_DNA"/>
</dbReference>
<keyword evidence="6" id="KW-1185">Reference proteome</keyword>
<evidence type="ECO:0000313" key="5">
    <source>
        <dbReference type="EMBL" id="CAB9502518.1"/>
    </source>
</evidence>
<evidence type="ECO:0000259" key="4">
    <source>
        <dbReference type="Pfam" id="PF22890"/>
    </source>
</evidence>
<dbReference type="GO" id="GO:0072546">
    <property type="term" value="C:EMC complex"/>
    <property type="evidence" value="ECO:0007669"/>
    <property type="project" value="UniProtKB-UniRule"/>
</dbReference>
<keyword evidence="3" id="KW-0472">Membrane</keyword>
<accession>A0A9N8DGE2</accession>
<protein>
    <recommendedName>
        <fullName evidence="3">ER membrane protein complex subunit 2</fullName>
    </recommendedName>
</protein>
<keyword evidence="2" id="KW-0802">TPR repeat</keyword>
<organism evidence="5 6">
    <name type="scientific">Seminavis robusta</name>
    <dbReference type="NCBI Taxonomy" id="568900"/>
    <lineage>
        <taxon>Eukaryota</taxon>
        <taxon>Sar</taxon>
        <taxon>Stramenopiles</taxon>
        <taxon>Ochrophyta</taxon>
        <taxon>Bacillariophyta</taxon>
        <taxon>Bacillariophyceae</taxon>
        <taxon>Bacillariophycidae</taxon>
        <taxon>Naviculales</taxon>
        <taxon>Naviculaceae</taxon>
        <taxon>Seminavis</taxon>
    </lineage>
</organism>